<dbReference type="Proteomes" id="UP000219374">
    <property type="component" value="Unassembled WGS sequence"/>
</dbReference>
<proteinExistence type="predicted"/>
<keyword evidence="3" id="KW-1185">Reference proteome</keyword>
<gene>
    <name evidence="2" type="ORF">SAMN06296416_109104</name>
</gene>
<feature type="signal peptide" evidence="1">
    <location>
        <begin position="1"/>
        <end position="23"/>
    </location>
</feature>
<evidence type="ECO:0000313" key="3">
    <source>
        <dbReference type="Proteomes" id="UP000219374"/>
    </source>
</evidence>
<evidence type="ECO:0000313" key="2">
    <source>
        <dbReference type="EMBL" id="SOD56379.1"/>
    </source>
</evidence>
<keyword evidence="1" id="KW-0732">Signal</keyword>
<protein>
    <recommendedName>
        <fullName evidence="4">DUF3365 domain-containing protein</fullName>
    </recommendedName>
</protein>
<name>A0A286DCP1_9GAMM</name>
<feature type="chain" id="PRO_5013352601" description="DUF3365 domain-containing protein" evidence="1">
    <location>
        <begin position="24"/>
        <end position="193"/>
    </location>
</feature>
<dbReference type="EMBL" id="OCND01000009">
    <property type="protein sequence ID" value="SOD56379.1"/>
    <property type="molecule type" value="Genomic_DNA"/>
</dbReference>
<sequence>MFRTFVLGLALAGIGLGPSAAFAETDRDLPALQAMHADFVKAFVDSEGFGKRRISPMMAQMHRYRFDTVGDSGQCVYDVQLIGIARHDPPVAYASRFMGFQHSDGDSALPMAPPGRGLSRSERQALEALTKGQTLVVQKEAQGKRVIGPIRAQPECLACHKDKQEGDLLGALSYGMGLLEMPQGNPERRFCRR</sequence>
<evidence type="ECO:0000256" key="1">
    <source>
        <dbReference type="SAM" id="SignalP"/>
    </source>
</evidence>
<accession>A0A286DCP1</accession>
<evidence type="ECO:0008006" key="4">
    <source>
        <dbReference type="Google" id="ProtNLM"/>
    </source>
</evidence>
<dbReference type="AlphaFoldDB" id="A0A286DCP1"/>
<reference evidence="2 3" key="1">
    <citation type="submission" date="2017-09" db="EMBL/GenBank/DDBJ databases">
        <authorList>
            <person name="Ehlers B."/>
            <person name="Leendertz F.H."/>
        </authorList>
    </citation>
    <scope>NUCLEOTIDE SEQUENCE [LARGE SCALE GENOMIC DNA]</scope>
    <source>
        <strain evidence="2 3">CGMCC 1.10978</strain>
    </source>
</reference>
<dbReference type="Gene3D" id="3.30.450.290">
    <property type="match status" value="1"/>
</dbReference>
<organism evidence="2 3">
    <name type="scientific">Pseudoxanthomonas wuyuanensis</name>
    <dbReference type="NCBI Taxonomy" id="1073196"/>
    <lineage>
        <taxon>Bacteria</taxon>
        <taxon>Pseudomonadati</taxon>
        <taxon>Pseudomonadota</taxon>
        <taxon>Gammaproteobacteria</taxon>
        <taxon>Lysobacterales</taxon>
        <taxon>Lysobacteraceae</taxon>
        <taxon>Pseudoxanthomonas</taxon>
    </lineage>
</organism>